<evidence type="ECO:0000313" key="8">
    <source>
        <dbReference type="Proteomes" id="UP000198817"/>
    </source>
</evidence>
<dbReference type="EC" id="2.3.2.3" evidence="6"/>
<evidence type="ECO:0000256" key="4">
    <source>
        <dbReference type="ARBA" id="ARBA00022989"/>
    </source>
</evidence>
<dbReference type="PANTHER" id="PTHR37693">
    <property type="entry name" value="PHOSPHATIDYLGLYCEROL LYSYLTRANSFERASE"/>
    <property type="match status" value="1"/>
</dbReference>
<dbReference type="RefSeq" id="WP_090469089.1">
    <property type="nucleotide sequence ID" value="NZ_FOWF01000002.1"/>
</dbReference>
<organism evidence="7 8">
    <name type="scientific">Eubacterium pyruvativorans</name>
    <dbReference type="NCBI Taxonomy" id="155865"/>
    <lineage>
        <taxon>Bacteria</taxon>
        <taxon>Bacillati</taxon>
        <taxon>Bacillota</taxon>
        <taxon>Clostridia</taxon>
        <taxon>Eubacteriales</taxon>
        <taxon>Eubacteriaceae</taxon>
        <taxon>Eubacterium</taxon>
    </lineage>
</organism>
<sequence length="349" mass="38600">MTKGKKKIFWSVGAVLLAVLSIWAVLSQAGDLSFHDLRMALRHGDRRWLAAAVLSMMGYIVFEGEGILSILLGVGYRRKHRQGFLYAAGDVYFSAITPSASGGQPASALFMMRNGIPGAVVTATLLMNLVMYTLGIITVGIICMVTAPGLYFRFHLPARILIVLGYLALLLLSVLFMLLLLRKSILERLGVLLLRIMKRIRLIRHPEKKIEKLRKKMDEYGECVAGMRDHKGALIQAYFWNLAQRISQICVTVFMFLAMGGKITEAFPVWVIQSMVTIGSNTVPIPGGMGVTDYLMLDGFRSLLSNGDAVRLELLSRGLSFYVCVLISGITSAAGLGLYHIQHREEKNS</sequence>
<keyword evidence="3 6" id="KW-0812">Transmembrane</keyword>
<name>A0A1I7EW80_9FIRM</name>
<comment type="similarity">
    <text evidence="6">Belongs to the LPG synthase family.</text>
</comment>
<dbReference type="NCBIfam" id="TIGR00374">
    <property type="entry name" value="flippase-like domain"/>
    <property type="match status" value="1"/>
</dbReference>
<dbReference type="OrthoDB" id="9810654at2"/>
<dbReference type="Proteomes" id="UP000198817">
    <property type="component" value="Unassembled WGS sequence"/>
</dbReference>
<dbReference type="PANTHER" id="PTHR37693:SF1">
    <property type="entry name" value="INTEGRAL MEMBRANE PROTEIN"/>
    <property type="match status" value="1"/>
</dbReference>
<evidence type="ECO:0000313" key="7">
    <source>
        <dbReference type="EMBL" id="SFU28210.1"/>
    </source>
</evidence>
<gene>
    <name evidence="6" type="primary">mprF</name>
    <name evidence="7" type="ORF">SAMN05216508_10150</name>
</gene>
<keyword evidence="8" id="KW-1185">Reference proteome</keyword>
<proteinExistence type="inferred from homology"/>
<keyword evidence="6" id="KW-0046">Antibiotic resistance</keyword>
<feature type="transmembrane region" description="Helical" evidence="6">
    <location>
        <begin position="158"/>
        <end position="181"/>
    </location>
</feature>
<feature type="transmembrane region" description="Helical" evidence="6">
    <location>
        <begin position="119"/>
        <end position="152"/>
    </location>
</feature>
<keyword evidence="6" id="KW-0443">Lipid metabolism</keyword>
<feature type="transmembrane region" description="Helical" evidence="6">
    <location>
        <begin position="319"/>
        <end position="339"/>
    </location>
</feature>
<comment type="catalytic activity">
    <reaction evidence="6">
        <text>L-lysyl-tRNA(Lys) + a 1,2-diacyl-sn-glycero-3-phospho-(1'-sn-glycerol) = a 1,2-diacyl-sn-glycero-3-phospho-1'-(3'-O-L-lysyl)-sn-glycerol + tRNA(Lys)</text>
        <dbReference type="Rhea" id="RHEA:10668"/>
        <dbReference type="Rhea" id="RHEA-COMP:9696"/>
        <dbReference type="Rhea" id="RHEA-COMP:9697"/>
        <dbReference type="ChEBI" id="CHEBI:64716"/>
        <dbReference type="ChEBI" id="CHEBI:75792"/>
        <dbReference type="ChEBI" id="CHEBI:78442"/>
        <dbReference type="ChEBI" id="CHEBI:78529"/>
        <dbReference type="EC" id="2.3.2.3"/>
    </reaction>
</comment>
<keyword evidence="5 6" id="KW-0472">Membrane</keyword>
<keyword evidence="4 6" id="KW-1133">Transmembrane helix</keyword>
<evidence type="ECO:0000256" key="6">
    <source>
        <dbReference type="RuleBase" id="RU363042"/>
    </source>
</evidence>
<accession>A0A1I7EW80</accession>
<comment type="subcellular location">
    <subcellularLocation>
        <location evidence="1 6">Cell membrane</location>
        <topology evidence="1 6">Multi-pass membrane protein</topology>
    </subcellularLocation>
</comment>
<dbReference type="EMBL" id="FPBT01000001">
    <property type="protein sequence ID" value="SFU28210.1"/>
    <property type="molecule type" value="Genomic_DNA"/>
</dbReference>
<dbReference type="GO" id="GO:0050071">
    <property type="term" value="F:phosphatidylglycerol lysyltransferase activity"/>
    <property type="evidence" value="ECO:0007669"/>
    <property type="project" value="UniProtKB-EC"/>
</dbReference>
<protein>
    <recommendedName>
        <fullName evidence="6">Phosphatidylglycerol lysyltransferase</fullName>
        <ecNumber evidence="6">2.3.2.3</ecNumber>
    </recommendedName>
    <alternativeName>
        <fullName evidence="6">Lysylphosphatidylglycerol synthase</fullName>
    </alternativeName>
</protein>
<dbReference type="GO" id="GO:0046677">
    <property type="term" value="P:response to antibiotic"/>
    <property type="evidence" value="ECO:0007669"/>
    <property type="project" value="UniProtKB-KW"/>
</dbReference>
<comment type="function">
    <text evidence="6">Catalyzes the transfer of a lysyl group from L-lysyl-tRNA(Lys) to membrane-bound phosphatidylglycerol (PG), which produces lysylphosphatidylglycerol (LPG), a major component of the bacterial membrane with a positive net charge. LPG synthesis contributes to bacterial virulence as it is involved in the resistance mechanism against cationic antimicrobial peptides (CAMP) produces by the host's immune system (defensins, cathelicidins) and by the competing microorganisms.</text>
</comment>
<dbReference type="InterPro" id="IPR022791">
    <property type="entry name" value="L-PG_synthase/AglD"/>
</dbReference>
<keyword evidence="6" id="KW-0808">Transferase</keyword>
<evidence type="ECO:0000256" key="1">
    <source>
        <dbReference type="ARBA" id="ARBA00004651"/>
    </source>
</evidence>
<dbReference type="STRING" id="155865.SAMN05216515_10251"/>
<dbReference type="GO" id="GO:0005886">
    <property type="term" value="C:plasma membrane"/>
    <property type="evidence" value="ECO:0007669"/>
    <property type="project" value="UniProtKB-SubCell"/>
</dbReference>
<dbReference type="GO" id="GO:0006629">
    <property type="term" value="P:lipid metabolic process"/>
    <property type="evidence" value="ECO:0007669"/>
    <property type="project" value="UniProtKB-KW"/>
</dbReference>
<evidence type="ECO:0000256" key="3">
    <source>
        <dbReference type="ARBA" id="ARBA00022692"/>
    </source>
</evidence>
<feature type="transmembrane region" description="Helical" evidence="6">
    <location>
        <begin position="237"/>
        <end position="259"/>
    </location>
</feature>
<dbReference type="Pfam" id="PF03706">
    <property type="entry name" value="LPG_synthase_TM"/>
    <property type="match status" value="1"/>
</dbReference>
<keyword evidence="2" id="KW-1003">Cell membrane</keyword>
<evidence type="ECO:0000256" key="2">
    <source>
        <dbReference type="ARBA" id="ARBA00022475"/>
    </source>
</evidence>
<reference evidence="7 8" key="1">
    <citation type="submission" date="2016-10" db="EMBL/GenBank/DDBJ databases">
        <authorList>
            <person name="de Groot N.N."/>
        </authorList>
    </citation>
    <scope>NUCLEOTIDE SEQUENCE [LARGE SCALE GENOMIC DNA]</scope>
    <source>
        <strain evidence="7 8">KHGC13</strain>
    </source>
</reference>
<feature type="transmembrane region" description="Helical" evidence="6">
    <location>
        <begin position="51"/>
        <end position="74"/>
    </location>
</feature>
<evidence type="ECO:0000256" key="5">
    <source>
        <dbReference type="ARBA" id="ARBA00023136"/>
    </source>
</evidence>
<dbReference type="AlphaFoldDB" id="A0A1I7EW80"/>